<dbReference type="Proteomes" id="UP001153269">
    <property type="component" value="Unassembled WGS sequence"/>
</dbReference>
<proteinExistence type="predicted"/>
<keyword evidence="3" id="KW-1185">Reference proteome</keyword>
<name>A0A9N7UKG3_PLEPL</name>
<comment type="caution">
    <text evidence="2">The sequence shown here is derived from an EMBL/GenBank/DDBJ whole genome shotgun (WGS) entry which is preliminary data.</text>
</comment>
<accession>A0A9N7UKG3</accession>
<evidence type="ECO:0000256" key="1">
    <source>
        <dbReference type="SAM" id="MobiDB-lite"/>
    </source>
</evidence>
<dbReference type="EMBL" id="CADEAL010001367">
    <property type="protein sequence ID" value="CAB1431741.1"/>
    <property type="molecule type" value="Genomic_DNA"/>
</dbReference>
<protein>
    <submittedName>
        <fullName evidence="2">Uncharacterized protein</fullName>
    </submittedName>
</protein>
<gene>
    <name evidence="2" type="ORF">PLEPLA_LOCUS19798</name>
</gene>
<feature type="region of interest" description="Disordered" evidence="1">
    <location>
        <begin position="27"/>
        <end position="47"/>
    </location>
</feature>
<sequence length="128" mass="14255">MYLKASAHQLSGAGPFAELGADQLLSRQPHTTRTEPDVHCPPPRPPRDVEGKVEVLALICDTVTLVLYPNFHCHRDEVETSPSPSVKNELSSSTERNRRKHRLSCDTFMVSGLAETLLRLLDVRNKGL</sequence>
<feature type="region of interest" description="Disordered" evidence="1">
    <location>
        <begin position="75"/>
        <end position="99"/>
    </location>
</feature>
<evidence type="ECO:0000313" key="3">
    <source>
        <dbReference type="Proteomes" id="UP001153269"/>
    </source>
</evidence>
<organism evidence="2 3">
    <name type="scientific">Pleuronectes platessa</name>
    <name type="common">European plaice</name>
    <dbReference type="NCBI Taxonomy" id="8262"/>
    <lineage>
        <taxon>Eukaryota</taxon>
        <taxon>Metazoa</taxon>
        <taxon>Chordata</taxon>
        <taxon>Craniata</taxon>
        <taxon>Vertebrata</taxon>
        <taxon>Euteleostomi</taxon>
        <taxon>Actinopterygii</taxon>
        <taxon>Neopterygii</taxon>
        <taxon>Teleostei</taxon>
        <taxon>Neoteleostei</taxon>
        <taxon>Acanthomorphata</taxon>
        <taxon>Carangaria</taxon>
        <taxon>Pleuronectiformes</taxon>
        <taxon>Pleuronectoidei</taxon>
        <taxon>Pleuronectidae</taxon>
        <taxon>Pleuronectes</taxon>
    </lineage>
</organism>
<feature type="compositionally biased region" description="Polar residues" evidence="1">
    <location>
        <begin position="80"/>
        <end position="94"/>
    </location>
</feature>
<dbReference type="AlphaFoldDB" id="A0A9N7UKG3"/>
<evidence type="ECO:0000313" key="2">
    <source>
        <dbReference type="EMBL" id="CAB1431741.1"/>
    </source>
</evidence>
<reference evidence="2" key="1">
    <citation type="submission" date="2020-03" db="EMBL/GenBank/DDBJ databases">
        <authorList>
            <person name="Weist P."/>
        </authorList>
    </citation>
    <scope>NUCLEOTIDE SEQUENCE</scope>
</reference>